<dbReference type="PANTHER" id="PTHR21098:SF0">
    <property type="entry name" value="RIBOFLAVIN SYNTHASE"/>
    <property type="match status" value="1"/>
</dbReference>
<gene>
    <name evidence="9" type="ORF">METZ01_LOCUS306697</name>
</gene>
<name>A0A382MXS0_9ZZZZ</name>
<evidence type="ECO:0000259" key="8">
    <source>
        <dbReference type="PROSITE" id="PS51177"/>
    </source>
</evidence>
<feature type="domain" description="Lumazine-binding" evidence="8">
    <location>
        <begin position="1"/>
        <end position="96"/>
    </location>
</feature>
<dbReference type="InterPro" id="IPR017938">
    <property type="entry name" value="Riboflavin_synthase-like_b-brl"/>
</dbReference>
<dbReference type="PIRSF" id="PIRSF000498">
    <property type="entry name" value="Riboflavin_syn_A"/>
    <property type="match status" value="1"/>
</dbReference>
<dbReference type="Gene3D" id="2.40.30.20">
    <property type="match status" value="2"/>
</dbReference>
<dbReference type="NCBIfam" id="NF006767">
    <property type="entry name" value="PRK09289.1"/>
    <property type="match status" value="1"/>
</dbReference>
<accession>A0A382MXS0</accession>
<dbReference type="FunFam" id="2.40.30.20:FF:000003">
    <property type="entry name" value="Riboflavin synthase, alpha subunit"/>
    <property type="match status" value="1"/>
</dbReference>
<feature type="domain" description="Lumazine-binding" evidence="8">
    <location>
        <begin position="97"/>
        <end position="193"/>
    </location>
</feature>
<dbReference type="NCBIfam" id="TIGR00187">
    <property type="entry name" value="ribE"/>
    <property type="match status" value="1"/>
</dbReference>
<keyword evidence="7" id="KW-0677">Repeat</keyword>
<evidence type="ECO:0000256" key="1">
    <source>
        <dbReference type="ARBA" id="ARBA00002803"/>
    </source>
</evidence>
<dbReference type="GO" id="GO:0004746">
    <property type="term" value="F:riboflavin synthase activity"/>
    <property type="evidence" value="ECO:0007669"/>
    <property type="project" value="UniProtKB-EC"/>
</dbReference>
<evidence type="ECO:0000256" key="2">
    <source>
        <dbReference type="ARBA" id="ARBA00004887"/>
    </source>
</evidence>
<dbReference type="CDD" id="cd00402">
    <property type="entry name" value="Riboflavin_synthase_like"/>
    <property type="match status" value="1"/>
</dbReference>
<dbReference type="AlphaFoldDB" id="A0A382MXS0"/>
<dbReference type="FunFam" id="2.40.30.20:FF:000004">
    <property type="entry name" value="Riboflavin synthase, alpha subunit"/>
    <property type="match status" value="1"/>
</dbReference>
<dbReference type="SUPFAM" id="SSF63380">
    <property type="entry name" value="Riboflavin synthase domain-like"/>
    <property type="match status" value="2"/>
</dbReference>
<sequence length="218" mass="24189">MFNGIISDLGTVSRIVRQNEGAELTVHREEGFKGPEAGESIAVNGVCLTVRHSTEDTFMVDLSSETLNRTSFRNIKERARVNLERALQLSDKISGHFVSGHVDCVGSITSIEHKSGEILFCFEYPPEYIPYIIEKGSVAIDGISLTTFSCVNNGFTVSIIPFTFSHTNLNARKIGDTVNIECDMIGKYIYKACETILLSDDVEKRASIELLRKQGFVK</sequence>
<evidence type="ECO:0000256" key="4">
    <source>
        <dbReference type="ARBA" id="ARBA00013950"/>
    </source>
</evidence>
<organism evidence="9">
    <name type="scientific">marine metagenome</name>
    <dbReference type="NCBI Taxonomy" id="408172"/>
    <lineage>
        <taxon>unclassified sequences</taxon>
        <taxon>metagenomes</taxon>
        <taxon>ecological metagenomes</taxon>
    </lineage>
</organism>
<evidence type="ECO:0000256" key="6">
    <source>
        <dbReference type="ARBA" id="ARBA00022679"/>
    </source>
</evidence>
<keyword evidence="6" id="KW-0808">Transferase</keyword>
<dbReference type="PROSITE" id="PS51177">
    <property type="entry name" value="LUMAZINE_BIND"/>
    <property type="match status" value="2"/>
</dbReference>
<comment type="function">
    <text evidence="1">Catalyzes the dismutation of two molecules of 6,7-dimethyl-8-ribityllumazine, resulting in the formation of riboflavin and 5-amino-6-(D-ribitylamino)uracil.</text>
</comment>
<evidence type="ECO:0000313" key="9">
    <source>
        <dbReference type="EMBL" id="SVC53843.1"/>
    </source>
</evidence>
<protein>
    <recommendedName>
        <fullName evidence="4">Riboflavin synthase</fullName>
        <ecNumber evidence="3">2.5.1.9</ecNumber>
    </recommendedName>
</protein>
<reference evidence="9" key="1">
    <citation type="submission" date="2018-05" db="EMBL/GenBank/DDBJ databases">
        <authorList>
            <person name="Lanie J.A."/>
            <person name="Ng W.-L."/>
            <person name="Kazmierczak K.M."/>
            <person name="Andrzejewski T.M."/>
            <person name="Davidsen T.M."/>
            <person name="Wayne K.J."/>
            <person name="Tettelin H."/>
            <person name="Glass J.I."/>
            <person name="Rusch D."/>
            <person name="Podicherti R."/>
            <person name="Tsui H.-C.T."/>
            <person name="Winkler M.E."/>
        </authorList>
    </citation>
    <scope>NUCLEOTIDE SEQUENCE</scope>
</reference>
<dbReference type="InterPro" id="IPR001783">
    <property type="entry name" value="Lumazine-bd"/>
</dbReference>
<evidence type="ECO:0000256" key="5">
    <source>
        <dbReference type="ARBA" id="ARBA00022619"/>
    </source>
</evidence>
<comment type="pathway">
    <text evidence="2">Cofactor biosynthesis; riboflavin biosynthesis; riboflavin from 2-hydroxy-3-oxobutyl phosphate and 5-amino-6-(D-ribitylamino)uracil: step 2/2.</text>
</comment>
<keyword evidence="5" id="KW-0686">Riboflavin biosynthesis</keyword>
<proteinExistence type="predicted"/>
<evidence type="ECO:0000256" key="3">
    <source>
        <dbReference type="ARBA" id="ARBA00012827"/>
    </source>
</evidence>
<dbReference type="Pfam" id="PF00677">
    <property type="entry name" value="Lum_binding"/>
    <property type="match status" value="2"/>
</dbReference>
<dbReference type="GO" id="GO:0009231">
    <property type="term" value="P:riboflavin biosynthetic process"/>
    <property type="evidence" value="ECO:0007669"/>
    <property type="project" value="UniProtKB-KW"/>
</dbReference>
<evidence type="ECO:0000256" key="7">
    <source>
        <dbReference type="ARBA" id="ARBA00022737"/>
    </source>
</evidence>
<dbReference type="InterPro" id="IPR023366">
    <property type="entry name" value="ATP_synth_asu-like_sf"/>
</dbReference>
<dbReference type="EMBL" id="UINC01096722">
    <property type="protein sequence ID" value="SVC53843.1"/>
    <property type="molecule type" value="Genomic_DNA"/>
</dbReference>
<dbReference type="InterPro" id="IPR026017">
    <property type="entry name" value="Lumazine-bd_dom"/>
</dbReference>
<dbReference type="PANTHER" id="PTHR21098">
    <property type="entry name" value="RIBOFLAVIN SYNTHASE ALPHA CHAIN"/>
    <property type="match status" value="1"/>
</dbReference>
<dbReference type="EC" id="2.5.1.9" evidence="3"/>